<evidence type="ECO:0000256" key="8">
    <source>
        <dbReference type="ARBA" id="ARBA00034617"/>
    </source>
</evidence>
<evidence type="ECO:0000256" key="7">
    <source>
        <dbReference type="ARBA" id="ARBA00023235"/>
    </source>
</evidence>
<dbReference type="PANTHER" id="PTHR11070">
    <property type="entry name" value="UVRD / RECB / PCRA DNA HELICASE FAMILY MEMBER"/>
    <property type="match status" value="1"/>
</dbReference>
<dbReference type="GO" id="GO:0043138">
    <property type="term" value="F:3'-5' DNA helicase activity"/>
    <property type="evidence" value="ECO:0007669"/>
    <property type="project" value="UniProtKB-EC"/>
</dbReference>
<evidence type="ECO:0000313" key="13">
    <source>
        <dbReference type="EMBL" id="OQD59851.1"/>
    </source>
</evidence>
<protein>
    <recommendedName>
        <fullName evidence="9">DNA 3'-5' helicase</fullName>
        <ecNumber evidence="9">5.6.2.4</ecNumber>
    </recommendedName>
</protein>
<gene>
    <name evidence="13" type="ORF">MBBAR_1c02600</name>
</gene>
<evidence type="ECO:0000256" key="11">
    <source>
        <dbReference type="PROSITE-ProRule" id="PRU00560"/>
    </source>
</evidence>
<evidence type="ECO:0000256" key="9">
    <source>
        <dbReference type="ARBA" id="ARBA00034808"/>
    </source>
</evidence>
<dbReference type="SUPFAM" id="SSF52540">
    <property type="entry name" value="P-loop containing nucleoside triphosphate hydrolases"/>
    <property type="match status" value="1"/>
</dbReference>
<keyword evidence="4 11" id="KW-0347">Helicase</keyword>
<proteinExistence type="inferred from homology"/>
<dbReference type="InterPro" id="IPR000212">
    <property type="entry name" value="DNA_helicase_UvrD/REP"/>
</dbReference>
<dbReference type="Gene3D" id="3.40.50.300">
    <property type="entry name" value="P-loop containing nucleotide triphosphate hydrolases"/>
    <property type="match status" value="2"/>
</dbReference>
<dbReference type="GO" id="GO:0005524">
    <property type="term" value="F:ATP binding"/>
    <property type="evidence" value="ECO:0007669"/>
    <property type="project" value="UniProtKB-UniRule"/>
</dbReference>
<dbReference type="InterPro" id="IPR014017">
    <property type="entry name" value="DNA_helicase_UvrD-like_C"/>
</dbReference>
<name>A0A1V6N593_METAZ</name>
<feature type="binding site" evidence="11">
    <location>
        <begin position="37"/>
        <end position="44"/>
    </location>
    <ligand>
        <name>ATP</name>
        <dbReference type="ChEBI" id="CHEBI:30616"/>
    </ligand>
</feature>
<dbReference type="EC" id="5.6.2.4" evidence="9"/>
<dbReference type="PROSITE" id="PS51198">
    <property type="entry name" value="UVRD_HELICASE_ATP_BIND"/>
    <property type="match status" value="1"/>
</dbReference>
<comment type="caution">
    <text evidence="13">The sequence shown here is derived from an EMBL/GenBank/DDBJ whole genome shotgun (WGS) entry which is preliminary data.</text>
</comment>
<comment type="similarity">
    <text evidence="1">Belongs to the helicase family. UvrD subfamily.</text>
</comment>
<dbReference type="AlphaFoldDB" id="A0A1V6N593"/>
<reference evidence="13 14" key="1">
    <citation type="submission" date="2014-12" db="EMBL/GenBank/DDBJ databases">
        <title>Genome sequence of Methanobrevibacter arboriphilicus DH1, DSM1125.</title>
        <authorList>
            <person name="Poehlein A."/>
            <person name="Thauer R.K."/>
            <person name="Seedorf H."/>
            <person name="Daniel R."/>
        </authorList>
    </citation>
    <scope>NUCLEOTIDE SEQUENCE [LARGE SCALE GENOMIC DNA]</scope>
    <source>
        <strain evidence="13 14">DH1</strain>
    </source>
</reference>
<accession>A0A1V6N593</accession>
<comment type="catalytic activity">
    <reaction evidence="8">
        <text>Couples ATP hydrolysis with the unwinding of duplex DNA by translocating in the 3'-5' direction.</text>
        <dbReference type="EC" id="5.6.2.4"/>
    </reaction>
</comment>
<keyword evidence="5 11" id="KW-0067">ATP-binding</keyword>
<dbReference type="Pfam" id="PF13361">
    <property type="entry name" value="UvrD_C"/>
    <property type="match status" value="1"/>
</dbReference>
<evidence type="ECO:0000313" key="14">
    <source>
        <dbReference type="Proteomes" id="UP000191661"/>
    </source>
</evidence>
<dbReference type="InterPro" id="IPR013986">
    <property type="entry name" value="DExx_box_DNA_helicase_dom_sf"/>
</dbReference>
<dbReference type="RefSeq" id="WP_080459471.1">
    <property type="nucleotide sequence ID" value="NZ_JXMW01000001.1"/>
</dbReference>
<dbReference type="Gene3D" id="1.10.10.160">
    <property type="match status" value="1"/>
</dbReference>
<keyword evidence="7" id="KW-0413">Isomerase</keyword>
<comment type="catalytic activity">
    <reaction evidence="10">
        <text>ATP + H2O = ADP + phosphate + H(+)</text>
        <dbReference type="Rhea" id="RHEA:13065"/>
        <dbReference type="ChEBI" id="CHEBI:15377"/>
        <dbReference type="ChEBI" id="CHEBI:15378"/>
        <dbReference type="ChEBI" id="CHEBI:30616"/>
        <dbReference type="ChEBI" id="CHEBI:43474"/>
        <dbReference type="ChEBI" id="CHEBI:456216"/>
        <dbReference type="EC" id="5.6.2.4"/>
    </reaction>
</comment>
<dbReference type="GO" id="GO:0016787">
    <property type="term" value="F:hydrolase activity"/>
    <property type="evidence" value="ECO:0007669"/>
    <property type="project" value="UniProtKB-UniRule"/>
</dbReference>
<evidence type="ECO:0000256" key="4">
    <source>
        <dbReference type="ARBA" id="ARBA00022806"/>
    </source>
</evidence>
<keyword evidence="14" id="KW-1185">Reference proteome</keyword>
<evidence type="ECO:0000256" key="1">
    <source>
        <dbReference type="ARBA" id="ARBA00009922"/>
    </source>
</evidence>
<dbReference type="GO" id="GO:0003677">
    <property type="term" value="F:DNA binding"/>
    <property type="evidence" value="ECO:0007669"/>
    <property type="project" value="UniProtKB-KW"/>
</dbReference>
<keyword evidence="2 11" id="KW-0547">Nucleotide-binding</keyword>
<organism evidence="13 14">
    <name type="scientific">Methanobrevibacter arboriphilus JCM 13429 = DSM 1125</name>
    <dbReference type="NCBI Taxonomy" id="1300164"/>
    <lineage>
        <taxon>Archaea</taxon>
        <taxon>Methanobacteriati</taxon>
        <taxon>Methanobacteriota</taxon>
        <taxon>Methanomada group</taxon>
        <taxon>Methanobacteria</taxon>
        <taxon>Methanobacteriales</taxon>
        <taxon>Methanobacteriaceae</taxon>
        <taxon>Methanobrevibacter</taxon>
    </lineage>
</organism>
<sequence>MSNIRYKIKKLHENRGVTDAHQINVVFSEESRVIVEAPAGYGKTKTLISKIAYLICDKYIKNSKKILILTFSVNAAYKIKKDILINLPIILEEYISSKDQLSNHIFSTNYHGFCRSILNKYGYLMEDTLKDLNSFETVDFDENSSEKKINLNRAEKTFLIDFKNNLKMSNREYIEKNILKYKSIIIEKFIPVEKITFDSIIIFVLCLFYEYPEILKFYQLYYPILIVDEYQDTNILNFMLVETLITPETRIILFGDPLQRIYGFLGAVPNIMSISKEKFNMELFKLKTNHRFENENMLLLDKNLRKHAKNLNNPSITEDAIIKCIASDDQQSEAKNILNKIKYLSGEGEKIAVLCRLRSENLNLLKRELRNINYFDAVFSDEDPDYIKFHNICKRIFNQIVGDELNIFNMRIINRFVKDVKVEFKIEENIIFDSLIYLLEVFLESIREEYNFLTQKQQIMIIKDSLERKSLKQSLENVKHDVILTTIHGAKGLEWDYVIMPDLEKYSFPLYYTCKECGFNQTCSINWNETSEDFKEKYLEELNVFYVGATRSRKETIFSFSRRNAPYNSLSGANCFLRLEGIKLIKDSIEDNK</sequence>
<dbReference type="OrthoDB" id="203178at2157"/>
<dbReference type="Proteomes" id="UP000191661">
    <property type="component" value="Unassembled WGS sequence"/>
</dbReference>
<dbReference type="InterPro" id="IPR027417">
    <property type="entry name" value="P-loop_NTPase"/>
</dbReference>
<dbReference type="GO" id="GO:0000725">
    <property type="term" value="P:recombinational repair"/>
    <property type="evidence" value="ECO:0007669"/>
    <property type="project" value="TreeGrafter"/>
</dbReference>
<evidence type="ECO:0000256" key="3">
    <source>
        <dbReference type="ARBA" id="ARBA00022801"/>
    </source>
</evidence>
<evidence type="ECO:0000256" key="10">
    <source>
        <dbReference type="ARBA" id="ARBA00048988"/>
    </source>
</evidence>
<evidence type="ECO:0000256" key="5">
    <source>
        <dbReference type="ARBA" id="ARBA00022840"/>
    </source>
</evidence>
<evidence type="ECO:0000256" key="2">
    <source>
        <dbReference type="ARBA" id="ARBA00022741"/>
    </source>
</evidence>
<evidence type="ECO:0000259" key="12">
    <source>
        <dbReference type="PROSITE" id="PS51198"/>
    </source>
</evidence>
<dbReference type="Pfam" id="PF00580">
    <property type="entry name" value="UvrD-helicase"/>
    <property type="match status" value="1"/>
</dbReference>
<keyword evidence="6" id="KW-0238">DNA-binding</keyword>
<evidence type="ECO:0000256" key="6">
    <source>
        <dbReference type="ARBA" id="ARBA00023125"/>
    </source>
</evidence>
<feature type="domain" description="UvrD-like helicase ATP-binding" evidence="12">
    <location>
        <begin position="16"/>
        <end position="293"/>
    </location>
</feature>
<dbReference type="InterPro" id="IPR014016">
    <property type="entry name" value="UvrD-like_ATP-bd"/>
</dbReference>
<dbReference type="PANTHER" id="PTHR11070:SF2">
    <property type="entry name" value="ATP-DEPENDENT DNA HELICASE SRS2"/>
    <property type="match status" value="1"/>
</dbReference>
<dbReference type="EMBL" id="JXMW01000001">
    <property type="protein sequence ID" value="OQD59851.1"/>
    <property type="molecule type" value="Genomic_DNA"/>
</dbReference>
<keyword evidence="3 11" id="KW-0378">Hydrolase</keyword>